<dbReference type="Proteomes" id="UP001171945">
    <property type="component" value="Unassembled WGS sequence"/>
</dbReference>
<gene>
    <name evidence="2" type="ORF">QUF54_04435</name>
</gene>
<name>A0ABT7VSE2_9GAMM</name>
<keyword evidence="1" id="KW-0175">Coiled coil</keyword>
<keyword evidence="3" id="KW-1185">Reference proteome</keyword>
<comment type="caution">
    <text evidence="2">The sequence shown here is derived from an EMBL/GenBank/DDBJ whole genome shotgun (WGS) entry which is preliminary data.</text>
</comment>
<organism evidence="2 3">
    <name type="scientific">Candidatus Marithioploca araucensis</name>
    <dbReference type="NCBI Taxonomy" id="70273"/>
    <lineage>
        <taxon>Bacteria</taxon>
        <taxon>Pseudomonadati</taxon>
        <taxon>Pseudomonadota</taxon>
        <taxon>Gammaproteobacteria</taxon>
        <taxon>Thiotrichales</taxon>
        <taxon>Thiotrichaceae</taxon>
        <taxon>Candidatus Marithioploca</taxon>
    </lineage>
</organism>
<evidence type="ECO:0000313" key="3">
    <source>
        <dbReference type="Proteomes" id="UP001171945"/>
    </source>
</evidence>
<feature type="coiled-coil region" evidence="1">
    <location>
        <begin position="102"/>
        <end position="129"/>
    </location>
</feature>
<dbReference type="Gene3D" id="1.20.5.340">
    <property type="match status" value="1"/>
</dbReference>
<evidence type="ECO:0000313" key="2">
    <source>
        <dbReference type="EMBL" id="MDM8562583.1"/>
    </source>
</evidence>
<sequence length="269" mass="31008">MFRKTSIVMLLVLLVTLGISVESSANKLQDMIWNSVKEFVKDTAIDIIQGFLRDDVKREEFTALKGKVSDLKERLDSVKEGGYNPPDFDSVEQTVMRLTNIVNAMESRFSLLEDRVTALEKRVTVLEQDIPFVKQTIAEWEKNSESKYLPTLDTQILFPSMNSIVKRRQSIRGTISRFVSQEYYFLIIQSHHFGKLHYPQQELFSATWEAVGVYGTSNQKYGYRYDTFIVKTSKNEEAQTIRQKMGKGLKNLPVYTEIVGNKVTTIFCQ</sequence>
<evidence type="ECO:0000256" key="1">
    <source>
        <dbReference type="SAM" id="Coils"/>
    </source>
</evidence>
<protein>
    <submittedName>
        <fullName evidence="2">Uncharacterized protein</fullName>
    </submittedName>
</protein>
<reference evidence="2" key="1">
    <citation type="submission" date="2023-06" db="EMBL/GenBank/DDBJ databases">
        <title>Uncultivated large filamentous bacteria from sulfidic sediments reveal new species and different genomic features in energy metabolism and defense.</title>
        <authorList>
            <person name="Fonseca A."/>
        </authorList>
    </citation>
    <scope>NUCLEOTIDE SEQUENCE</scope>
    <source>
        <strain evidence="2">HSG4</strain>
    </source>
</reference>
<proteinExistence type="predicted"/>
<accession>A0ABT7VSE2</accession>
<dbReference type="EMBL" id="JAUCGM010000208">
    <property type="protein sequence ID" value="MDM8562583.1"/>
    <property type="molecule type" value="Genomic_DNA"/>
</dbReference>